<evidence type="ECO:0000256" key="1">
    <source>
        <dbReference type="SAM" id="MobiDB-lite"/>
    </source>
</evidence>
<dbReference type="Proteomes" id="UP001165065">
    <property type="component" value="Unassembled WGS sequence"/>
</dbReference>
<evidence type="ECO:0000313" key="3">
    <source>
        <dbReference type="EMBL" id="GMI46531.1"/>
    </source>
</evidence>
<evidence type="ECO:0000256" key="2">
    <source>
        <dbReference type="SAM" id="SignalP"/>
    </source>
</evidence>
<keyword evidence="2" id="KW-0732">Signal</keyword>
<protein>
    <submittedName>
        <fullName evidence="3">Uncharacterized protein</fullName>
    </submittedName>
</protein>
<proteinExistence type="predicted"/>
<dbReference type="OrthoDB" id="47855at2759"/>
<keyword evidence="4" id="KW-1185">Reference proteome</keyword>
<gene>
    <name evidence="3" type="ORF">TrCOL_g5740</name>
</gene>
<sequence>MVVMIFLLIVLRLAVVEAFAAKALLLPIDVALPKVTTTLVEAAIHASRQAFPEELGSLSTSFYEGGDWDWLRQKMLDVCPVLSRENLDVHLVMLARLCLEEQLVDQDESTGSKGKYGSKYHPRESLGGGGKAPRGRGTRPLTRGELTANWPDMADVLTSNWGLTHEREEEIRELVNKYSTNLPSLSPSSISSSVTLGAISSSPCYVYVHCPDGFQSLGSPVMDALLSTCDVVEGGGLGDAMEYMVADVLGEEGADAMISYHCFSRDMRELESVVMDERTFPSKFWFVCNSRLEQEKSNAIANPFVTKVDHKFVQDFLLTDSDQI</sequence>
<evidence type="ECO:0000313" key="4">
    <source>
        <dbReference type="Proteomes" id="UP001165065"/>
    </source>
</evidence>
<feature type="signal peptide" evidence="2">
    <location>
        <begin position="1"/>
        <end position="18"/>
    </location>
</feature>
<dbReference type="AlphaFoldDB" id="A0A9W7GIL5"/>
<feature type="region of interest" description="Disordered" evidence="1">
    <location>
        <begin position="108"/>
        <end position="145"/>
    </location>
</feature>
<name>A0A9W7GIL5_9STRA</name>
<dbReference type="EMBL" id="BRYA01000303">
    <property type="protein sequence ID" value="GMI46531.1"/>
    <property type="molecule type" value="Genomic_DNA"/>
</dbReference>
<reference evidence="4" key="1">
    <citation type="journal article" date="2023" name="Commun. Biol.">
        <title>Genome analysis of Parmales, the sister group of diatoms, reveals the evolutionary specialization of diatoms from phago-mixotrophs to photoautotrophs.</title>
        <authorList>
            <person name="Ban H."/>
            <person name="Sato S."/>
            <person name="Yoshikawa S."/>
            <person name="Yamada K."/>
            <person name="Nakamura Y."/>
            <person name="Ichinomiya M."/>
            <person name="Sato N."/>
            <person name="Blanc-Mathieu R."/>
            <person name="Endo H."/>
            <person name="Kuwata A."/>
            <person name="Ogata H."/>
        </authorList>
    </citation>
    <scope>NUCLEOTIDE SEQUENCE [LARGE SCALE GENOMIC DNA]</scope>
</reference>
<organism evidence="3 4">
    <name type="scientific">Triparma columacea</name>
    <dbReference type="NCBI Taxonomy" id="722753"/>
    <lineage>
        <taxon>Eukaryota</taxon>
        <taxon>Sar</taxon>
        <taxon>Stramenopiles</taxon>
        <taxon>Ochrophyta</taxon>
        <taxon>Bolidophyceae</taxon>
        <taxon>Parmales</taxon>
        <taxon>Triparmaceae</taxon>
        <taxon>Triparma</taxon>
    </lineage>
</organism>
<comment type="caution">
    <text evidence="3">The sequence shown here is derived from an EMBL/GenBank/DDBJ whole genome shotgun (WGS) entry which is preliminary data.</text>
</comment>
<feature type="chain" id="PRO_5040745233" evidence="2">
    <location>
        <begin position="19"/>
        <end position="324"/>
    </location>
</feature>
<accession>A0A9W7GIL5</accession>